<dbReference type="Gene3D" id="2.60.40.10">
    <property type="entry name" value="Immunoglobulins"/>
    <property type="match status" value="9"/>
</dbReference>
<dbReference type="InterPro" id="IPR027417">
    <property type="entry name" value="P-loop_NTPase"/>
</dbReference>
<dbReference type="SUPFAM" id="SSF49265">
    <property type="entry name" value="Fibronectin type III"/>
    <property type="match status" value="5"/>
</dbReference>
<proteinExistence type="inferred from homology"/>
<evidence type="ECO:0000256" key="1">
    <source>
        <dbReference type="RuleBase" id="RU004560"/>
    </source>
</evidence>
<dbReference type="PANTHER" id="PTHR32046">
    <property type="entry name" value="G DOMAIN-CONTAINING PROTEIN"/>
    <property type="match status" value="1"/>
</dbReference>
<reference evidence="3" key="2">
    <citation type="journal article" date="2021" name="Genome Biol. Evol.">
        <title>Developing a high-quality reference genome for a parasitic bivalve with doubly uniparental inheritance (Bivalvia: Unionida).</title>
        <authorList>
            <person name="Smith C.H."/>
        </authorList>
    </citation>
    <scope>NUCLEOTIDE SEQUENCE</scope>
    <source>
        <strain evidence="3">CHS0354</strain>
        <tissue evidence="3">Mantle</tissue>
    </source>
</reference>
<feature type="domain" description="Fibronectin type-III" evidence="2">
    <location>
        <begin position="642"/>
        <end position="740"/>
    </location>
</feature>
<reference evidence="3" key="1">
    <citation type="journal article" date="2021" name="Genome Biol. Evol.">
        <title>A High-Quality Reference Genome for a Parasitic Bivalve with Doubly Uniparental Inheritance (Bivalvia: Unionida).</title>
        <authorList>
            <person name="Smith C.H."/>
        </authorList>
    </citation>
    <scope>NUCLEOTIDE SEQUENCE</scope>
    <source>
        <strain evidence="3">CHS0354</strain>
    </source>
</reference>
<keyword evidence="4" id="KW-1185">Reference proteome</keyword>
<feature type="domain" description="Fibronectin type-III" evidence="2">
    <location>
        <begin position="346"/>
        <end position="442"/>
    </location>
</feature>
<dbReference type="Pfam" id="PF00041">
    <property type="entry name" value="fn3"/>
    <property type="match status" value="4"/>
</dbReference>
<keyword evidence="1" id="KW-0547">Nucleotide-binding</keyword>
<feature type="domain" description="Fibronectin type-III" evidence="2">
    <location>
        <begin position="48"/>
        <end position="147"/>
    </location>
</feature>
<keyword evidence="1" id="KW-0342">GTP-binding</keyword>
<dbReference type="InterPro" id="IPR030379">
    <property type="entry name" value="G_SEPTIN_dom"/>
</dbReference>
<feature type="domain" description="Fibronectin type-III" evidence="2">
    <location>
        <begin position="444"/>
        <end position="541"/>
    </location>
</feature>
<evidence type="ECO:0000313" key="3">
    <source>
        <dbReference type="EMBL" id="KAK3588163.1"/>
    </source>
</evidence>
<dbReference type="EMBL" id="JAEAOA010000745">
    <property type="protein sequence ID" value="KAK3588163.1"/>
    <property type="molecule type" value="Genomic_DNA"/>
</dbReference>
<reference evidence="3" key="3">
    <citation type="submission" date="2023-05" db="EMBL/GenBank/DDBJ databases">
        <authorList>
            <person name="Smith C.H."/>
        </authorList>
    </citation>
    <scope>NUCLEOTIDE SEQUENCE</scope>
    <source>
        <strain evidence="3">CHS0354</strain>
        <tissue evidence="3">Mantle</tissue>
    </source>
</reference>
<dbReference type="PANTHER" id="PTHR32046:SF14">
    <property type="match status" value="1"/>
</dbReference>
<organism evidence="3 4">
    <name type="scientific">Potamilus streckersoni</name>
    <dbReference type="NCBI Taxonomy" id="2493646"/>
    <lineage>
        <taxon>Eukaryota</taxon>
        <taxon>Metazoa</taxon>
        <taxon>Spiralia</taxon>
        <taxon>Lophotrochozoa</taxon>
        <taxon>Mollusca</taxon>
        <taxon>Bivalvia</taxon>
        <taxon>Autobranchia</taxon>
        <taxon>Heteroconchia</taxon>
        <taxon>Palaeoheterodonta</taxon>
        <taxon>Unionida</taxon>
        <taxon>Unionoidea</taxon>
        <taxon>Unionidae</taxon>
        <taxon>Ambleminae</taxon>
        <taxon>Lampsilini</taxon>
        <taxon>Potamilus</taxon>
    </lineage>
</organism>
<comment type="caution">
    <text evidence="3">The sequence shown here is derived from an EMBL/GenBank/DDBJ whole genome shotgun (WGS) entry which is preliminary data.</text>
</comment>
<dbReference type="Pfam" id="PF25788">
    <property type="entry name" value="Ig_Rha78A_N"/>
    <property type="match status" value="1"/>
</dbReference>
<dbReference type="PROSITE" id="PS50853">
    <property type="entry name" value="FN3"/>
    <property type="match status" value="8"/>
</dbReference>
<dbReference type="InterPro" id="IPR036116">
    <property type="entry name" value="FN3_sf"/>
</dbReference>
<dbReference type="SMART" id="SM00060">
    <property type="entry name" value="FN3"/>
    <property type="match status" value="9"/>
</dbReference>
<name>A0AAE0VRQ4_9BIVA</name>
<evidence type="ECO:0000259" key="2">
    <source>
        <dbReference type="PROSITE" id="PS50853"/>
    </source>
</evidence>
<dbReference type="InterPro" id="IPR013783">
    <property type="entry name" value="Ig-like_fold"/>
</dbReference>
<feature type="domain" description="Fibronectin type-III" evidence="2">
    <location>
        <begin position="543"/>
        <end position="640"/>
    </location>
</feature>
<protein>
    <recommendedName>
        <fullName evidence="2">Fibronectin type-III domain-containing protein</fullName>
    </recommendedName>
</protein>
<comment type="similarity">
    <text evidence="1">Belongs to the TRAFAC class TrmE-Era-EngA-EngB-Septin-like GTPase superfamily. Septin GTPase family.</text>
</comment>
<gene>
    <name evidence="3" type="ORF">CHS0354_012228</name>
</gene>
<feature type="domain" description="Fibronectin type-III" evidence="2">
    <location>
        <begin position="246"/>
        <end position="345"/>
    </location>
</feature>
<accession>A0AAE0VRQ4</accession>
<dbReference type="SUPFAM" id="SSF52540">
    <property type="entry name" value="P-loop containing nucleoside triphosphate hydrolases"/>
    <property type="match status" value="1"/>
</dbReference>
<feature type="domain" description="Fibronectin type-III" evidence="2">
    <location>
        <begin position="741"/>
        <end position="839"/>
    </location>
</feature>
<dbReference type="Gene3D" id="3.40.50.300">
    <property type="entry name" value="P-loop containing nucleotide triphosphate hydrolases"/>
    <property type="match status" value="1"/>
</dbReference>
<dbReference type="CDD" id="cd00063">
    <property type="entry name" value="FN3"/>
    <property type="match status" value="9"/>
</dbReference>
<dbReference type="Proteomes" id="UP001195483">
    <property type="component" value="Unassembled WGS sequence"/>
</dbReference>
<dbReference type="GO" id="GO:0005525">
    <property type="term" value="F:GTP binding"/>
    <property type="evidence" value="ECO:0007669"/>
    <property type="project" value="UniProtKB-KW"/>
</dbReference>
<sequence>MELLDPNIENPANDSAINNSVIDYEGKCMFAAMEDPENSSIMAESMKIPTKPKGVTHHNKGLMLSWDVSSCTLQAIEFFEIQWKKIEEKRWSGRNCTDDNSTQMIIPITELNTNTAYQFKVRSVTTDGVESPFSDISDDIIIKTSQKPEKPIGSTSNYKDLLIKWEVPSPDLQAVDVFEIQWKTTEEKRWSGRKFTDDNSTNIIIPITCLEMNTVYQFKVRWITKDGEESLFSDISDDIIIRSWQKPEKPIGVTSNHKDLLISWNISSHDLQNVDVFEIQWKKTEEKRWSGRKCTEDNSTNITVPFTDLEINTAYQFKVRWITKEGTESQFSEISDDIITKTSQKPEKPERVTSNETDLLISWDVSSTDLQVVDFFEIQWKKSEEKRWSGRQRTDDNSTKITIPIKELEKNTAYQFKVRWTTQKGEESPFSDVSDDIIIKIFPKVQKPKGVISNDRDLLLSWDVPSSDLQVVDSFEIQWKKKEEKRWSGRICTSDKSTSIIISVSKLEKNTAYLFRVRWITTEGVESEFSDISDDIMIKMSQKPGQPKGVIINDQYLVLSWDVSLLDLQAVDSFEIQWRKKDETRWAGRKHTNDNSTSITIPAIEFDTNTAYHFKVRWTTKKGIDGEFSDVSDDIIFRISQKPGQPKCVTIDNKYLLISWDVSLFYIQVVDFFEIQWKKNGGKGWPGRRNTDDNSTSTKIPITEFEGNTVYQFKVRWITKDGLESTFSEISEDVIIVVDKKPDKPKEVRRNNTELVICWDVSTLDLQAVDFFEIQWRKKEEKGWSGLKCTNDNSTLVAIPITNFEKNETYQFKAKWTTKNGEESAFSEISDDIQFTRNPLEPGKVECLQTTATSACLSWEKPYEFEKVCYYEVKYRSCGEVQWLSVNTNEPTEMMDLKELKSKNKYEFKVRAIFSDGNEGPFSEVSDTVTTQTSLATKLKKKATKVNSANPQRYKIPLTFSEETTNKKAMTRKGKFGERNQLHPTTKTIMVVGATGAGKSTLIDGMINYIVDVAWEDDFRFTMIDLTDDEKEKIHQQAKSQTSWITCYEVNYQHGSRLTYNLNIIDTPGFGDTRGIEQDKKIVDQIRDFFMAPGDRGIDCIDAVCFVTQAPLARLTHAQKYIFDSILSLFGKDVKDNIFVLITFADGKEPPVLAALKEANVPFKQAFNFNNSALFECTDSAKQFAQMFWKLGSASFDNFFHELSKVQQKSLQLTSEVLQARKQIEIMIEGLQPQIRDGLHKLNTMKKEREVLEKHKRDIAANKNFTYVVEEIRQRKIDTKPGQYVTNCFLCNFTCHVKCSYADDSDKIKCSAMGKDGNCKICPGHCNWMKHRNNNFYYETYTTKEQKTYDTLKTKYDYAVTEKKKQTTVVQKLTSAFKSLGQNVMSLMRKVRESINKLEEGALKPNPLNEVHYVKLLIESELREARTGWESRIQILEGIKKKAELLEKIPHHAVEDSWADEDVIAFMNTI</sequence>
<evidence type="ECO:0000313" key="4">
    <source>
        <dbReference type="Proteomes" id="UP001195483"/>
    </source>
</evidence>
<feature type="domain" description="Fibronectin type-III" evidence="2">
    <location>
        <begin position="841"/>
        <end position="934"/>
    </location>
</feature>
<dbReference type="InterPro" id="IPR003961">
    <property type="entry name" value="FN3_dom"/>
</dbReference>
<dbReference type="Pfam" id="PF00735">
    <property type="entry name" value="Septin"/>
    <property type="match status" value="1"/>
</dbReference>